<comment type="subcellular location">
    <subcellularLocation>
        <location evidence="1">Secreted</location>
        <location evidence="1">Cell wall</location>
    </subcellularLocation>
</comment>
<evidence type="ECO:0000256" key="8">
    <source>
        <dbReference type="SAM" id="MobiDB-lite"/>
    </source>
</evidence>
<dbReference type="GO" id="GO:0034480">
    <property type="term" value="F:phosphatidylcholine phospholipase C activity"/>
    <property type="evidence" value="ECO:0007669"/>
    <property type="project" value="UniProtKB-EC"/>
</dbReference>
<keyword evidence="4" id="KW-0964">Secreted</keyword>
<comment type="similarity">
    <text evidence="2">Belongs to the bacterial phospholipase C family.</text>
</comment>
<organism evidence="9 10">
    <name type="scientific">Actinacidiphila yanglinensis</name>
    <dbReference type="NCBI Taxonomy" id="310779"/>
    <lineage>
        <taxon>Bacteria</taxon>
        <taxon>Bacillati</taxon>
        <taxon>Actinomycetota</taxon>
        <taxon>Actinomycetes</taxon>
        <taxon>Kitasatosporales</taxon>
        <taxon>Streptomycetaceae</taxon>
        <taxon>Actinacidiphila</taxon>
    </lineage>
</organism>
<evidence type="ECO:0000256" key="7">
    <source>
        <dbReference type="ARBA" id="ARBA00048421"/>
    </source>
</evidence>
<dbReference type="Proteomes" id="UP000236754">
    <property type="component" value="Unassembled WGS sequence"/>
</dbReference>
<dbReference type="OrthoDB" id="4181857at2"/>
<evidence type="ECO:0000256" key="6">
    <source>
        <dbReference type="ARBA" id="ARBA00023026"/>
    </source>
</evidence>
<evidence type="ECO:0000256" key="1">
    <source>
        <dbReference type="ARBA" id="ARBA00004191"/>
    </source>
</evidence>
<keyword evidence="5" id="KW-0378">Hydrolase</keyword>
<evidence type="ECO:0000256" key="5">
    <source>
        <dbReference type="ARBA" id="ARBA00022801"/>
    </source>
</evidence>
<name>A0A1H6ADV3_9ACTN</name>
<dbReference type="InterPro" id="IPR017850">
    <property type="entry name" value="Alkaline_phosphatase_core_sf"/>
</dbReference>
<comment type="catalytic activity">
    <reaction evidence="7">
        <text>a 1,2-diacyl-sn-glycero-3-phosphocholine + H2O = phosphocholine + a 1,2-diacyl-sn-glycerol + H(+)</text>
        <dbReference type="Rhea" id="RHEA:10604"/>
        <dbReference type="ChEBI" id="CHEBI:15377"/>
        <dbReference type="ChEBI" id="CHEBI:15378"/>
        <dbReference type="ChEBI" id="CHEBI:17815"/>
        <dbReference type="ChEBI" id="CHEBI:57643"/>
        <dbReference type="ChEBI" id="CHEBI:295975"/>
        <dbReference type="EC" id="3.1.4.3"/>
    </reaction>
    <physiologicalReaction direction="left-to-right" evidence="7">
        <dbReference type="Rhea" id="RHEA:10605"/>
    </physiologicalReaction>
</comment>
<protein>
    <recommendedName>
        <fullName evidence="3">phospholipase C</fullName>
        <ecNumber evidence="3">3.1.4.3</ecNumber>
    </recommendedName>
</protein>
<keyword evidence="4" id="KW-0134">Cell wall</keyword>
<reference evidence="9 10" key="1">
    <citation type="submission" date="2016-10" db="EMBL/GenBank/DDBJ databases">
        <authorList>
            <person name="de Groot N.N."/>
        </authorList>
    </citation>
    <scope>NUCLEOTIDE SEQUENCE [LARGE SCALE GENOMIC DNA]</scope>
    <source>
        <strain evidence="9 10">CGMCC 4.2023</strain>
    </source>
</reference>
<sequence length="497" mass="53674">MNNTPDQSARSGLTRRRLLGSAATVGGLAAVDSALPSNIRKAVAAGAAKAGKLSDIKHVVLLMQENRSFDHYFGTLSGVRGFSDPQAATLPNGDSVFKQPDPSSSAGYMLPYHLPTLTTNAQAIPSTSHAWEVQHAAWNNGAMDSWLPAHRAADGNTNGPYTMGYYTREDIPFQFALAENFTILDNYHCSVMGPTHPNRYMWMSGTIDPNGLAGGPALDNGAPANTYSWTTYPERLLQAGVSFKFYHSNADGTGTDQIHHMKQYMALSPDSQLYQQTVATSPIGQFQYDALNDKLPTVSWMFPPGGLDEHPANLPAAGANFVASIVDAIAANPDVWAKTVFILSYDENDGLFDHVVPPTPPAGTPDEIVSKNSVTGVKGANLPVGLGFRVPCIVVSPWTVGGWVSSEVSDHTSQLRFLEKITGVKETNISAWRRQNVGDLTSAFRFSDAKKKFPALPDTNGQYNLAQYEVSQLPKPATPPATQTMPRQEPGSRPHIF</sequence>
<evidence type="ECO:0000313" key="9">
    <source>
        <dbReference type="EMBL" id="SEG46344.1"/>
    </source>
</evidence>
<accession>A0A1H6ADV3</accession>
<dbReference type="Pfam" id="PF04185">
    <property type="entry name" value="Phosphoesterase"/>
    <property type="match status" value="1"/>
</dbReference>
<evidence type="ECO:0000256" key="3">
    <source>
        <dbReference type="ARBA" id="ARBA00012018"/>
    </source>
</evidence>
<dbReference type="InterPro" id="IPR007312">
    <property type="entry name" value="Phosphoesterase"/>
</dbReference>
<keyword evidence="10" id="KW-1185">Reference proteome</keyword>
<dbReference type="PANTHER" id="PTHR31956">
    <property type="entry name" value="NON-SPECIFIC PHOSPHOLIPASE C4-RELATED"/>
    <property type="match status" value="1"/>
</dbReference>
<keyword evidence="6" id="KW-0843">Virulence</keyword>
<dbReference type="PROSITE" id="PS51318">
    <property type="entry name" value="TAT"/>
    <property type="match status" value="1"/>
</dbReference>
<proteinExistence type="inferred from homology"/>
<evidence type="ECO:0000256" key="2">
    <source>
        <dbReference type="ARBA" id="ARBA00009717"/>
    </source>
</evidence>
<feature type="region of interest" description="Disordered" evidence="8">
    <location>
        <begin position="474"/>
        <end position="497"/>
    </location>
</feature>
<dbReference type="RefSeq" id="WP_103886115.1">
    <property type="nucleotide sequence ID" value="NZ_FNVU01000005.1"/>
</dbReference>
<dbReference type="Gene3D" id="3.40.720.10">
    <property type="entry name" value="Alkaline Phosphatase, subunit A"/>
    <property type="match status" value="1"/>
</dbReference>
<dbReference type="InterPro" id="IPR006311">
    <property type="entry name" value="TAT_signal"/>
</dbReference>
<dbReference type="CDD" id="cd16014">
    <property type="entry name" value="PLC"/>
    <property type="match status" value="1"/>
</dbReference>
<dbReference type="EMBL" id="FNVU01000005">
    <property type="protein sequence ID" value="SEG46344.1"/>
    <property type="molecule type" value="Genomic_DNA"/>
</dbReference>
<evidence type="ECO:0000313" key="10">
    <source>
        <dbReference type="Proteomes" id="UP000236754"/>
    </source>
</evidence>
<dbReference type="EC" id="3.1.4.3" evidence="3"/>
<gene>
    <name evidence="9" type="ORF">SAMN05216223_105319</name>
</gene>
<dbReference type="AlphaFoldDB" id="A0A1H6ADV3"/>
<evidence type="ECO:0000256" key="4">
    <source>
        <dbReference type="ARBA" id="ARBA00022512"/>
    </source>
</evidence>
<dbReference type="PANTHER" id="PTHR31956:SF1">
    <property type="entry name" value="NON-SPECIFIC PHOSPHOLIPASE C1"/>
    <property type="match status" value="1"/>
</dbReference>